<reference evidence="4 5" key="1">
    <citation type="submission" date="2009-01" db="EMBL/GenBank/DDBJ databases">
        <title>Complete sequence of Geobacter sp. FRC-32.</title>
        <authorList>
            <consortium name="US DOE Joint Genome Institute"/>
            <person name="Lucas S."/>
            <person name="Copeland A."/>
            <person name="Lapidus A."/>
            <person name="Glavina del Rio T."/>
            <person name="Dalin E."/>
            <person name="Tice H."/>
            <person name="Bruce D."/>
            <person name="Goodwin L."/>
            <person name="Pitluck S."/>
            <person name="Saunders E."/>
            <person name="Brettin T."/>
            <person name="Detter J.C."/>
            <person name="Han C."/>
            <person name="Larimer F."/>
            <person name="Land M."/>
            <person name="Hauser L."/>
            <person name="Kyrpides N."/>
            <person name="Ovchinnikova G."/>
            <person name="Kostka J."/>
            <person name="Richardson P."/>
        </authorList>
    </citation>
    <scope>NUCLEOTIDE SEQUENCE [LARGE SCALE GENOMIC DNA]</scope>
    <source>
        <strain evidence="5">DSM 22248 / JCM 15807 / FRC-32</strain>
    </source>
</reference>
<dbReference type="SUPFAM" id="SSF52172">
    <property type="entry name" value="CheY-like"/>
    <property type="match status" value="1"/>
</dbReference>
<dbReference type="Pfam" id="PF07238">
    <property type="entry name" value="PilZ"/>
    <property type="match status" value="1"/>
</dbReference>
<dbReference type="SMART" id="SM00448">
    <property type="entry name" value="REC"/>
    <property type="match status" value="1"/>
</dbReference>
<proteinExistence type="predicted"/>
<keyword evidence="5" id="KW-1185">Reference proteome</keyword>
<dbReference type="PANTHER" id="PTHR44591">
    <property type="entry name" value="STRESS RESPONSE REGULATOR PROTEIN 1"/>
    <property type="match status" value="1"/>
</dbReference>
<protein>
    <submittedName>
        <fullName evidence="4">Response regulator, PilZ domain-containing</fullName>
    </submittedName>
</protein>
<dbReference type="InterPro" id="IPR011006">
    <property type="entry name" value="CheY-like_superfamily"/>
</dbReference>
<dbReference type="HOGENOM" id="CLU_101334_0_0_7"/>
<dbReference type="AlphaFoldDB" id="B9M6P2"/>
<name>B9M6P2_GEODF</name>
<dbReference type="InterPro" id="IPR009875">
    <property type="entry name" value="PilZ_domain"/>
</dbReference>
<dbReference type="OrthoDB" id="5387333at2"/>
<dbReference type="Gene3D" id="2.40.10.220">
    <property type="entry name" value="predicted glycosyltransferase like domains"/>
    <property type="match status" value="1"/>
</dbReference>
<dbReference type="STRING" id="316067.Geob_1744"/>
<dbReference type="KEGG" id="geo:Geob_1744"/>
<dbReference type="eggNOG" id="COG0745">
    <property type="taxonomic scope" value="Bacteria"/>
</dbReference>
<dbReference type="RefSeq" id="WP_012646831.1">
    <property type="nucleotide sequence ID" value="NC_011979.1"/>
</dbReference>
<dbReference type="Gene3D" id="3.40.50.2300">
    <property type="match status" value="1"/>
</dbReference>
<dbReference type="Proteomes" id="UP000007721">
    <property type="component" value="Chromosome"/>
</dbReference>
<keyword evidence="1 2" id="KW-0597">Phosphoprotein</keyword>
<evidence type="ECO:0000313" key="5">
    <source>
        <dbReference type="Proteomes" id="UP000007721"/>
    </source>
</evidence>
<accession>B9M6P2</accession>
<dbReference type="EMBL" id="CP001390">
    <property type="protein sequence ID" value="ACM20102.1"/>
    <property type="molecule type" value="Genomic_DNA"/>
</dbReference>
<gene>
    <name evidence="4" type="ordered locus">Geob_1744</name>
</gene>
<dbReference type="SUPFAM" id="SSF141371">
    <property type="entry name" value="PilZ domain-like"/>
    <property type="match status" value="1"/>
</dbReference>
<dbReference type="GO" id="GO:0035438">
    <property type="term" value="F:cyclic-di-GMP binding"/>
    <property type="evidence" value="ECO:0007669"/>
    <property type="project" value="InterPro"/>
</dbReference>
<dbReference type="InterPro" id="IPR050595">
    <property type="entry name" value="Bact_response_regulator"/>
</dbReference>
<dbReference type="PANTHER" id="PTHR44591:SF20">
    <property type="entry name" value="PROTEIN PILH"/>
    <property type="match status" value="1"/>
</dbReference>
<dbReference type="Pfam" id="PF00072">
    <property type="entry name" value="Response_reg"/>
    <property type="match status" value="1"/>
</dbReference>
<dbReference type="GO" id="GO:0000160">
    <property type="term" value="P:phosphorelay signal transduction system"/>
    <property type="evidence" value="ECO:0007669"/>
    <property type="project" value="InterPro"/>
</dbReference>
<evidence type="ECO:0000256" key="1">
    <source>
        <dbReference type="ARBA" id="ARBA00022553"/>
    </source>
</evidence>
<feature type="domain" description="Response regulatory" evidence="3">
    <location>
        <begin position="3"/>
        <end position="119"/>
    </location>
</feature>
<evidence type="ECO:0000313" key="4">
    <source>
        <dbReference type="EMBL" id="ACM20102.1"/>
    </source>
</evidence>
<evidence type="ECO:0000256" key="2">
    <source>
        <dbReference type="PROSITE-ProRule" id="PRU00169"/>
    </source>
</evidence>
<dbReference type="InterPro" id="IPR001789">
    <property type="entry name" value="Sig_transdc_resp-reg_receiver"/>
</dbReference>
<dbReference type="CDD" id="cd17546">
    <property type="entry name" value="REC_hyHK_CKI1_RcsC-like"/>
    <property type="match status" value="1"/>
</dbReference>
<organism evidence="4 5">
    <name type="scientific">Geotalea daltonii (strain DSM 22248 / JCM 15807 / FRC-32)</name>
    <name type="common">Geobacter daltonii</name>
    <dbReference type="NCBI Taxonomy" id="316067"/>
    <lineage>
        <taxon>Bacteria</taxon>
        <taxon>Pseudomonadati</taxon>
        <taxon>Thermodesulfobacteriota</taxon>
        <taxon>Desulfuromonadia</taxon>
        <taxon>Geobacterales</taxon>
        <taxon>Geobacteraceae</taxon>
        <taxon>Geotalea</taxon>
    </lineage>
</organism>
<dbReference type="PROSITE" id="PS50110">
    <property type="entry name" value="RESPONSE_REGULATORY"/>
    <property type="match status" value="1"/>
</dbReference>
<feature type="modified residue" description="4-aspartylphosphate" evidence="2">
    <location>
        <position position="52"/>
    </location>
</feature>
<sequence>MAKVLLVDDVNMFLEIQKGFLQRSSVTILTARDGAEALAITRAKRPDVVFMDLHMPNMGGAECCTAIKADAALRSTTVVLITSVGKPDDEILCRKAGCDSFLTKPLDRNDYLELARTYLPQIDRREDRLRCSTKVRFTVFSVSLSGEICDISNHGAYIAADYNMEANAVLSIIFALPGDGAIIQAKGRVAWLNTSSARKKKSLPEGFGVEFLDLSPEAKAALTSFIAAAG</sequence>
<evidence type="ECO:0000259" key="3">
    <source>
        <dbReference type="PROSITE" id="PS50110"/>
    </source>
</evidence>